<keyword evidence="3" id="KW-1185">Reference proteome</keyword>
<name>A0ABQ9HT85_9NEOP</name>
<evidence type="ECO:0000313" key="2">
    <source>
        <dbReference type="EMBL" id="KAJ8887546.1"/>
    </source>
</evidence>
<evidence type="ECO:0000313" key="3">
    <source>
        <dbReference type="Proteomes" id="UP001159363"/>
    </source>
</evidence>
<feature type="compositionally biased region" description="Basic and acidic residues" evidence="1">
    <location>
        <begin position="93"/>
        <end position="104"/>
    </location>
</feature>
<proteinExistence type="predicted"/>
<dbReference type="EMBL" id="JARBHB010000004">
    <property type="protein sequence ID" value="KAJ8887546.1"/>
    <property type="molecule type" value="Genomic_DNA"/>
</dbReference>
<dbReference type="Proteomes" id="UP001159363">
    <property type="component" value="Chromosome X"/>
</dbReference>
<comment type="caution">
    <text evidence="2">The sequence shown here is derived from an EMBL/GenBank/DDBJ whole genome shotgun (WGS) entry which is preliminary data.</text>
</comment>
<gene>
    <name evidence="2" type="ORF">PR048_013762</name>
</gene>
<evidence type="ECO:0000256" key="1">
    <source>
        <dbReference type="SAM" id="MobiDB-lite"/>
    </source>
</evidence>
<accession>A0ABQ9HT85</accession>
<feature type="region of interest" description="Disordered" evidence="1">
    <location>
        <begin position="73"/>
        <end position="104"/>
    </location>
</feature>
<organism evidence="2 3">
    <name type="scientific">Dryococelus australis</name>
    <dbReference type="NCBI Taxonomy" id="614101"/>
    <lineage>
        <taxon>Eukaryota</taxon>
        <taxon>Metazoa</taxon>
        <taxon>Ecdysozoa</taxon>
        <taxon>Arthropoda</taxon>
        <taxon>Hexapoda</taxon>
        <taxon>Insecta</taxon>
        <taxon>Pterygota</taxon>
        <taxon>Neoptera</taxon>
        <taxon>Polyneoptera</taxon>
        <taxon>Phasmatodea</taxon>
        <taxon>Verophasmatodea</taxon>
        <taxon>Anareolatae</taxon>
        <taxon>Phasmatidae</taxon>
        <taxon>Eurycanthinae</taxon>
        <taxon>Dryococelus</taxon>
    </lineage>
</organism>
<reference evidence="2 3" key="1">
    <citation type="submission" date="2023-02" db="EMBL/GenBank/DDBJ databases">
        <title>LHISI_Scaffold_Assembly.</title>
        <authorList>
            <person name="Stuart O.P."/>
            <person name="Cleave R."/>
            <person name="Magrath M.J.L."/>
            <person name="Mikheyev A.S."/>
        </authorList>
    </citation>
    <scope>NUCLEOTIDE SEQUENCE [LARGE SCALE GENOMIC DNA]</scope>
    <source>
        <strain evidence="2">Daus_M_001</strain>
        <tissue evidence="2">Leg muscle</tissue>
    </source>
</reference>
<feature type="region of interest" description="Disordered" evidence="1">
    <location>
        <begin position="1"/>
        <end position="28"/>
    </location>
</feature>
<protein>
    <submittedName>
        <fullName evidence="2">Uncharacterized protein</fullName>
    </submittedName>
</protein>
<sequence>MECKGGRNGRSLRKPADQQNRAARFPHAKIRDRSCRESNPFCLGWRRAEWSGNHEVVGGEVAKSATPEKTTEYHTHATTANPHKQPKWKPRVKGQEARERKVPHEHARLAPRRSYAHCVQCFRRPWWCSSLGNSPPTKAERVRFPVEPSLDFHMLLWLPTARVAGRRASARCSATLAIRPNC</sequence>